<dbReference type="OrthoDB" id="1937321at2759"/>
<reference evidence="2 3" key="1">
    <citation type="submission" date="2018-02" db="EMBL/GenBank/DDBJ databases">
        <title>Draft genome of wild Prunus yedoensis var. nudiflora.</title>
        <authorList>
            <person name="Baek S."/>
            <person name="Kim J.-H."/>
            <person name="Choi K."/>
            <person name="Kim G.-B."/>
            <person name="Cho A."/>
            <person name="Jang H."/>
            <person name="Shin C.-H."/>
            <person name="Yu H.-J."/>
            <person name="Mun J.-H."/>
        </authorList>
    </citation>
    <scope>NUCLEOTIDE SEQUENCE [LARGE SCALE GENOMIC DNA]</scope>
    <source>
        <strain evidence="3">cv. Jeju island</strain>
        <tissue evidence="2">Leaf</tissue>
    </source>
</reference>
<dbReference type="AlphaFoldDB" id="A0A314YH41"/>
<dbReference type="GO" id="GO:0005886">
    <property type="term" value="C:plasma membrane"/>
    <property type="evidence" value="ECO:0007669"/>
    <property type="project" value="TreeGrafter"/>
</dbReference>
<dbReference type="EMBL" id="PJQY01001097">
    <property type="protein sequence ID" value="PQQ05350.1"/>
    <property type="molecule type" value="Genomic_DNA"/>
</dbReference>
<accession>A0A314YH41</accession>
<keyword evidence="1" id="KW-0472">Membrane</keyword>
<gene>
    <name evidence="2" type="ORF">Pyn_29109</name>
</gene>
<protein>
    <submittedName>
        <fullName evidence="2">Uncharacterized protein</fullName>
    </submittedName>
</protein>
<dbReference type="GO" id="GO:0009506">
    <property type="term" value="C:plasmodesma"/>
    <property type="evidence" value="ECO:0007669"/>
    <property type="project" value="TreeGrafter"/>
</dbReference>
<dbReference type="PANTHER" id="PTHR31414:SF15">
    <property type="entry name" value="PLASMA MEMBRANE FUSION PROTEIN"/>
    <property type="match status" value="1"/>
</dbReference>
<dbReference type="Proteomes" id="UP000250321">
    <property type="component" value="Unassembled WGS sequence"/>
</dbReference>
<evidence type="ECO:0000313" key="3">
    <source>
        <dbReference type="Proteomes" id="UP000250321"/>
    </source>
</evidence>
<comment type="caution">
    <text evidence="2">The sequence shown here is derived from an EMBL/GenBank/DDBJ whole genome shotgun (WGS) entry which is preliminary data.</text>
</comment>
<keyword evidence="1" id="KW-0812">Transmembrane</keyword>
<dbReference type="InterPro" id="IPR040283">
    <property type="entry name" value="DDB_G0292058-like"/>
</dbReference>
<feature type="transmembrane region" description="Helical" evidence="1">
    <location>
        <begin position="6"/>
        <end position="29"/>
    </location>
</feature>
<organism evidence="2 3">
    <name type="scientific">Prunus yedoensis var. nudiflora</name>
    <dbReference type="NCBI Taxonomy" id="2094558"/>
    <lineage>
        <taxon>Eukaryota</taxon>
        <taxon>Viridiplantae</taxon>
        <taxon>Streptophyta</taxon>
        <taxon>Embryophyta</taxon>
        <taxon>Tracheophyta</taxon>
        <taxon>Spermatophyta</taxon>
        <taxon>Magnoliopsida</taxon>
        <taxon>eudicotyledons</taxon>
        <taxon>Gunneridae</taxon>
        <taxon>Pentapetalae</taxon>
        <taxon>rosids</taxon>
        <taxon>fabids</taxon>
        <taxon>Rosales</taxon>
        <taxon>Rosaceae</taxon>
        <taxon>Amygdaloideae</taxon>
        <taxon>Amygdaleae</taxon>
        <taxon>Prunus</taxon>
    </lineage>
</organism>
<sequence>MQALVYFLVVVGWILVAGTFILCGVFLLLHNVVADACVSMDEWVQNPTAHTALDDILPAALVKRSCKCHRGMEEVCCEVSSAGICTTPGRLTPNFYSQMEAAVNVSYGLYRYGPFLVDLQDCTFVRDAFTNVSNRIALVCESTVAGSTLGW</sequence>
<keyword evidence="3" id="KW-1185">Reference proteome</keyword>
<proteinExistence type="predicted"/>
<dbReference type="PANTHER" id="PTHR31414">
    <property type="entry name" value="TRANSMEMBRANE PROTEIN DDB_G0292058"/>
    <property type="match status" value="1"/>
</dbReference>
<evidence type="ECO:0000256" key="1">
    <source>
        <dbReference type="SAM" id="Phobius"/>
    </source>
</evidence>
<name>A0A314YH41_PRUYE</name>
<dbReference type="STRING" id="2094558.A0A314YH41"/>
<evidence type="ECO:0000313" key="2">
    <source>
        <dbReference type="EMBL" id="PQQ05350.1"/>
    </source>
</evidence>
<keyword evidence="1" id="KW-1133">Transmembrane helix</keyword>